<reference evidence="3" key="2">
    <citation type="journal article" date="2017" name="J. Anim. Genet.">
        <title>Multiple reference genome sequences of hot pepper reveal the massive evolution of plant disease resistance genes by retroduplication.</title>
        <authorList>
            <person name="Kim S."/>
            <person name="Park J."/>
            <person name="Yeom S.-I."/>
            <person name="Kim Y.-M."/>
            <person name="Seo E."/>
            <person name="Kim K.-T."/>
            <person name="Kim M.-S."/>
            <person name="Lee J.M."/>
            <person name="Cheong K."/>
            <person name="Shin H.-S."/>
            <person name="Kim S.-B."/>
            <person name="Han K."/>
            <person name="Lee J."/>
            <person name="Park M."/>
            <person name="Lee H.-A."/>
            <person name="Lee H.-Y."/>
            <person name="Lee Y."/>
            <person name="Oh S."/>
            <person name="Lee J.H."/>
            <person name="Choi E."/>
            <person name="Choi E."/>
            <person name="Lee S.E."/>
            <person name="Jeon J."/>
            <person name="Kim H."/>
            <person name="Choi G."/>
            <person name="Song H."/>
            <person name="Lee J."/>
            <person name="Lee S.-C."/>
            <person name="Kwon J.-K."/>
            <person name="Lee H.-Y."/>
            <person name="Koo N."/>
            <person name="Hong Y."/>
            <person name="Kim R.W."/>
            <person name="Kang W.-H."/>
            <person name="Huh J.H."/>
            <person name="Kang B.-C."/>
            <person name="Yang T.-J."/>
            <person name="Lee Y.-H."/>
            <person name="Bennetzen J.L."/>
            <person name="Choi D."/>
        </authorList>
    </citation>
    <scope>NUCLEOTIDE SEQUENCE [LARGE SCALE GENOMIC DNA]</scope>
    <source>
        <strain evidence="3">cv. PBC81</strain>
    </source>
</reference>
<comment type="caution">
    <text evidence="2">The sequence shown here is derived from an EMBL/GenBank/DDBJ whole genome shotgun (WGS) entry which is preliminary data.</text>
</comment>
<dbReference type="InterPro" id="IPR036249">
    <property type="entry name" value="Thioredoxin-like_sf"/>
</dbReference>
<proteinExistence type="predicted"/>
<dbReference type="InterPro" id="IPR011990">
    <property type="entry name" value="TPR-like_helical_dom_sf"/>
</dbReference>
<dbReference type="AlphaFoldDB" id="A0A2G2VCK6"/>
<accession>A0A2G2VCK6</accession>
<reference evidence="2 3" key="1">
    <citation type="journal article" date="2017" name="Genome Biol.">
        <title>New reference genome sequences of hot pepper reveal the massive evolution of plant disease-resistance genes by retroduplication.</title>
        <authorList>
            <person name="Kim S."/>
            <person name="Park J."/>
            <person name="Yeom S.I."/>
            <person name="Kim Y.M."/>
            <person name="Seo E."/>
            <person name="Kim K.T."/>
            <person name="Kim M.S."/>
            <person name="Lee J.M."/>
            <person name="Cheong K."/>
            <person name="Shin H.S."/>
            <person name="Kim S.B."/>
            <person name="Han K."/>
            <person name="Lee J."/>
            <person name="Park M."/>
            <person name="Lee H.A."/>
            <person name="Lee H.Y."/>
            <person name="Lee Y."/>
            <person name="Oh S."/>
            <person name="Lee J.H."/>
            <person name="Choi E."/>
            <person name="Choi E."/>
            <person name="Lee S.E."/>
            <person name="Jeon J."/>
            <person name="Kim H."/>
            <person name="Choi G."/>
            <person name="Song H."/>
            <person name="Lee J."/>
            <person name="Lee S.C."/>
            <person name="Kwon J.K."/>
            <person name="Lee H.Y."/>
            <person name="Koo N."/>
            <person name="Hong Y."/>
            <person name="Kim R.W."/>
            <person name="Kang W.H."/>
            <person name="Huh J.H."/>
            <person name="Kang B.C."/>
            <person name="Yang T.J."/>
            <person name="Lee Y.H."/>
            <person name="Bennetzen J.L."/>
            <person name="Choi D."/>
        </authorList>
    </citation>
    <scope>NUCLEOTIDE SEQUENCE [LARGE SCALE GENOMIC DNA]</scope>
    <source>
        <strain evidence="3">cv. PBC81</strain>
    </source>
</reference>
<dbReference type="EMBL" id="MLFT02000024">
    <property type="protein sequence ID" value="PHT30669.1"/>
    <property type="molecule type" value="Genomic_DNA"/>
</dbReference>
<dbReference type="GO" id="GO:0005737">
    <property type="term" value="C:cytoplasm"/>
    <property type="evidence" value="ECO:0007669"/>
    <property type="project" value="TreeGrafter"/>
</dbReference>
<dbReference type="CDD" id="cd02947">
    <property type="entry name" value="TRX_family"/>
    <property type="match status" value="1"/>
</dbReference>
<name>A0A2G2VCK6_CAPBA</name>
<dbReference type="STRING" id="33114.A0A2G2VCK6"/>
<dbReference type="GO" id="GO:0006950">
    <property type="term" value="P:response to stress"/>
    <property type="evidence" value="ECO:0007669"/>
    <property type="project" value="UniProtKB-ARBA"/>
</dbReference>
<gene>
    <name evidence="2" type="ORF">CQW23_29747</name>
</gene>
<dbReference type="Pfam" id="PF00085">
    <property type="entry name" value="Thioredoxin"/>
    <property type="match status" value="1"/>
</dbReference>
<sequence>MFLSLFGLQWAMIRTVRDLLEFLESWEVHQKDLVNDSCLHFMVADWWSTLREADVAIASRADASPQLHACRAEALLKLHRLEDAELSPSNARNNNLFKSERFTEACAAYGEDLRLDFSNAVLYCNREACWYKLRQWEKSVDNCNQALCIQPNYTEALLRKAASNAKLERWVEAVINYEVLRKELPYDNEVADTFSHSQVALKKSRGEDINNMKFAGEVELVSGLEQFQATISSPGAFAIDFEAASNVQCKQISSILHTLSNKYPSINFLKVDMEESPTVASAENVRVLPTFKIYKQGNFLKEAVSPNPEELESLISSIDHLPNPNPNLNSKLKPSRASDDDDGMRHLLFLASLAMWTMNTSQFYESLENRPLLTFSLKRVLLHPRIGDF</sequence>
<dbReference type="PANTHER" id="PTHR46050:SF22">
    <property type="entry name" value="TPR REPEAT-CONTAINING THIOREDOXIN TTL1-LIKE"/>
    <property type="match status" value="1"/>
</dbReference>
<organism evidence="2 3">
    <name type="scientific">Capsicum baccatum</name>
    <name type="common">Peruvian pepper</name>
    <dbReference type="NCBI Taxonomy" id="33114"/>
    <lineage>
        <taxon>Eukaryota</taxon>
        <taxon>Viridiplantae</taxon>
        <taxon>Streptophyta</taxon>
        <taxon>Embryophyta</taxon>
        <taxon>Tracheophyta</taxon>
        <taxon>Spermatophyta</taxon>
        <taxon>Magnoliopsida</taxon>
        <taxon>eudicotyledons</taxon>
        <taxon>Gunneridae</taxon>
        <taxon>Pentapetalae</taxon>
        <taxon>asterids</taxon>
        <taxon>lamiids</taxon>
        <taxon>Solanales</taxon>
        <taxon>Solanaceae</taxon>
        <taxon>Solanoideae</taxon>
        <taxon>Capsiceae</taxon>
        <taxon>Capsicum</taxon>
    </lineage>
</organism>
<dbReference type="Gene3D" id="1.25.40.10">
    <property type="entry name" value="Tetratricopeptide repeat domain"/>
    <property type="match status" value="1"/>
</dbReference>
<dbReference type="PANTHER" id="PTHR46050">
    <property type="entry name" value="TPR REPEAT-CONTAINING THIOREDOXIN"/>
    <property type="match status" value="1"/>
</dbReference>
<evidence type="ECO:0000313" key="2">
    <source>
        <dbReference type="EMBL" id="PHT30669.1"/>
    </source>
</evidence>
<protein>
    <submittedName>
        <fullName evidence="2">TPR repeat-containing thioredoxin TTL4</fullName>
    </submittedName>
</protein>
<dbReference type="SUPFAM" id="SSF52833">
    <property type="entry name" value="Thioredoxin-like"/>
    <property type="match status" value="1"/>
</dbReference>
<dbReference type="Proteomes" id="UP000224567">
    <property type="component" value="Unassembled WGS sequence"/>
</dbReference>
<evidence type="ECO:0000259" key="1">
    <source>
        <dbReference type="Pfam" id="PF00085"/>
    </source>
</evidence>
<dbReference type="OrthoDB" id="2121326at2759"/>
<evidence type="ECO:0000313" key="3">
    <source>
        <dbReference type="Proteomes" id="UP000224567"/>
    </source>
</evidence>
<feature type="domain" description="Thioredoxin" evidence="1">
    <location>
        <begin position="225"/>
        <end position="315"/>
    </location>
</feature>
<keyword evidence="3" id="KW-1185">Reference proteome</keyword>
<dbReference type="InterPro" id="IPR044534">
    <property type="entry name" value="TTL1-4"/>
</dbReference>
<dbReference type="InterPro" id="IPR013766">
    <property type="entry name" value="Thioredoxin_domain"/>
</dbReference>
<dbReference type="Gene3D" id="3.40.30.10">
    <property type="entry name" value="Glutaredoxin"/>
    <property type="match status" value="1"/>
</dbReference>